<evidence type="ECO:0000256" key="5">
    <source>
        <dbReference type="ARBA" id="ARBA00023049"/>
    </source>
</evidence>
<feature type="signal peptide" evidence="7">
    <location>
        <begin position="1"/>
        <end position="20"/>
    </location>
</feature>
<evidence type="ECO:0000256" key="3">
    <source>
        <dbReference type="ARBA" id="ARBA00022801"/>
    </source>
</evidence>
<name>A0A7C0Y708_9BACT</name>
<dbReference type="Pfam" id="PF01435">
    <property type="entry name" value="Peptidase_M48"/>
    <property type="match status" value="1"/>
</dbReference>
<feature type="chain" id="PRO_5027828191" evidence="7">
    <location>
        <begin position="21"/>
        <end position="295"/>
    </location>
</feature>
<dbReference type="InterPro" id="IPR051156">
    <property type="entry name" value="Mito/Outer_Membr_Metalloprot"/>
</dbReference>
<dbReference type="Proteomes" id="UP000885690">
    <property type="component" value="Unassembled WGS sequence"/>
</dbReference>
<protein>
    <submittedName>
        <fullName evidence="9">Peptidase M48</fullName>
    </submittedName>
</protein>
<evidence type="ECO:0000256" key="4">
    <source>
        <dbReference type="ARBA" id="ARBA00022833"/>
    </source>
</evidence>
<dbReference type="GO" id="GO:0004222">
    <property type="term" value="F:metalloendopeptidase activity"/>
    <property type="evidence" value="ECO:0007669"/>
    <property type="project" value="InterPro"/>
</dbReference>
<dbReference type="GO" id="GO:0046872">
    <property type="term" value="F:metal ion binding"/>
    <property type="evidence" value="ECO:0007669"/>
    <property type="project" value="UniProtKB-KW"/>
</dbReference>
<evidence type="ECO:0000256" key="6">
    <source>
        <dbReference type="RuleBase" id="RU003983"/>
    </source>
</evidence>
<dbReference type="InterPro" id="IPR001915">
    <property type="entry name" value="Peptidase_M48"/>
</dbReference>
<evidence type="ECO:0000259" key="8">
    <source>
        <dbReference type="Pfam" id="PF01435"/>
    </source>
</evidence>
<dbReference type="PROSITE" id="PS51257">
    <property type="entry name" value="PROKAR_LIPOPROTEIN"/>
    <property type="match status" value="1"/>
</dbReference>
<dbReference type="EMBL" id="DQWS01000183">
    <property type="protein sequence ID" value="HDD53394.1"/>
    <property type="molecule type" value="Genomic_DNA"/>
</dbReference>
<dbReference type="GO" id="GO:0016020">
    <property type="term" value="C:membrane"/>
    <property type="evidence" value="ECO:0007669"/>
    <property type="project" value="TreeGrafter"/>
</dbReference>
<comment type="similarity">
    <text evidence="6">Belongs to the peptidase M48 family.</text>
</comment>
<evidence type="ECO:0000256" key="1">
    <source>
        <dbReference type="ARBA" id="ARBA00022670"/>
    </source>
</evidence>
<dbReference type="AlphaFoldDB" id="A0A7C0Y708"/>
<dbReference type="PANTHER" id="PTHR22726">
    <property type="entry name" value="METALLOENDOPEPTIDASE OMA1"/>
    <property type="match status" value="1"/>
</dbReference>
<keyword evidence="4 6" id="KW-0862">Zinc</keyword>
<keyword evidence="1 6" id="KW-0645">Protease</keyword>
<gene>
    <name evidence="9" type="ORF">ENF32_04935</name>
</gene>
<dbReference type="Gene3D" id="3.30.2010.10">
    <property type="entry name" value="Metalloproteases ('zincins'), catalytic domain"/>
    <property type="match status" value="1"/>
</dbReference>
<proteinExistence type="inferred from homology"/>
<keyword evidence="5 6" id="KW-0482">Metalloprotease</keyword>
<sequence length="295" mass="33556">MFKKALGVLFLLASIISAYGCATTEPGRPGGLVLIPTQEEVNIGAQVARQVEKKYPVLKDHPAADYVEEVGQRLARVCDRHDITYHFKVLVGKDVNAFSLPGGWVYIFTGMLEKLDNTAQLAGVLGHEIGHIVARHAVKRLQIALGVGILCSLFVGEKAGPLTQNAIKLIINMAMQGYSRANEREADRLGLIYEYRAGYNPQGIIQVMEILRGIHHGRIHSWQKFLLDHPPPQERIRLLEQYLRLLPPEAMKFPFYRREYHEEVLEPLKWLKPLRRRDSHRRYYKGLPPRQDGSP</sequence>
<feature type="domain" description="Peptidase M48" evidence="8">
    <location>
        <begin position="65"/>
        <end position="241"/>
    </location>
</feature>
<comment type="caution">
    <text evidence="9">The sequence shown here is derived from an EMBL/GenBank/DDBJ whole genome shotgun (WGS) entry which is preliminary data.</text>
</comment>
<evidence type="ECO:0000256" key="2">
    <source>
        <dbReference type="ARBA" id="ARBA00022723"/>
    </source>
</evidence>
<keyword evidence="3 6" id="KW-0378">Hydrolase</keyword>
<dbReference type="CDD" id="cd07333">
    <property type="entry name" value="M48C_bepA_like"/>
    <property type="match status" value="1"/>
</dbReference>
<evidence type="ECO:0000313" key="9">
    <source>
        <dbReference type="EMBL" id="HDD53394.1"/>
    </source>
</evidence>
<evidence type="ECO:0000256" key="7">
    <source>
        <dbReference type="SAM" id="SignalP"/>
    </source>
</evidence>
<dbReference type="PANTHER" id="PTHR22726:SF1">
    <property type="entry name" value="METALLOENDOPEPTIDASE OMA1, MITOCHONDRIAL"/>
    <property type="match status" value="1"/>
</dbReference>
<keyword evidence="7" id="KW-0732">Signal</keyword>
<accession>A0A7C0Y708</accession>
<organism evidence="9">
    <name type="scientific">Thermosulfidibacter takaii</name>
    <dbReference type="NCBI Taxonomy" id="412593"/>
    <lineage>
        <taxon>Bacteria</taxon>
        <taxon>Pseudomonadati</taxon>
        <taxon>Thermosulfidibacterota</taxon>
        <taxon>Thermosulfidibacteria</taxon>
        <taxon>Thermosulfidibacterales</taxon>
        <taxon>Thermosulfidibacteraceae</taxon>
    </lineage>
</organism>
<comment type="cofactor">
    <cofactor evidence="6">
        <name>Zn(2+)</name>
        <dbReference type="ChEBI" id="CHEBI:29105"/>
    </cofactor>
    <text evidence="6">Binds 1 zinc ion per subunit.</text>
</comment>
<keyword evidence="2" id="KW-0479">Metal-binding</keyword>
<dbReference type="GO" id="GO:0051603">
    <property type="term" value="P:proteolysis involved in protein catabolic process"/>
    <property type="evidence" value="ECO:0007669"/>
    <property type="project" value="TreeGrafter"/>
</dbReference>
<reference evidence="9" key="1">
    <citation type="journal article" date="2020" name="mSystems">
        <title>Genome- and Community-Level Interaction Insights into Carbon Utilization and Element Cycling Functions of Hydrothermarchaeota in Hydrothermal Sediment.</title>
        <authorList>
            <person name="Zhou Z."/>
            <person name="Liu Y."/>
            <person name="Xu W."/>
            <person name="Pan J."/>
            <person name="Luo Z.H."/>
            <person name="Li M."/>
        </authorList>
    </citation>
    <scope>NUCLEOTIDE SEQUENCE [LARGE SCALE GENOMIC DNA]</scope>
    <source>
        <strain evidence="9">HyVt-115</strain>
    </source>
</reference>